<keyword evidence="4 6" id="KW-1133">Transmembrane helix</keyword>
<dbReference type="OrthoDB" id="51610at2157"/>
<reference evidence="7 8" key="1">
    <citation type="submission" date="2014-07" db="EMBL/GenBank/DDBJ databases">
        <title>Methanogenic archaea and the global carbon cycle.</title>
        <authorList>
            <person name="Henriksen J.R."/>
            <person name="Luke J."/>
            <person name="Reinhart S."/>
            <person name="Benedict M.N."/>
            <person name="Youngblut N.D."/>
            <person name="Metcalf M.E."/>
            <person name="Whitaker R.J."/>
            <person name="Metcalf W.W."/>
        </authorList>
    </citation>
    <scope>NUCLEOTIDE SEQUENCE [LARGE SCALE GENOMIC DNA]</scope>
    <source>
        <strain evidence="7 8">MM1</strain>
    </source>
</reference>
<dbReference type="CDD" id="cd16914">
    <property type="entry name" value="EcfT"/>
    <property type="match status" value="1"/>
</dbReference>
<proteinExistence type="predicted"/>
<dbReference type="RefSeq" id="WP_048205887.1">
    <property type="nucleotide sequence ID" value="NZ_CP009518.1"/>
</dbReference>
<dbReference type="GO" id="GO:0043190">
    <property type="term" value="C:ATP-binding cassette (ABC) transporter complex"/>
    <property type="evidence" value="ECO:0007669"/>
    <property type="project" value="InterPro"/>
</dbReference>
<dbReference type="InterPro" id="IPR012809">
    <property type="entry name" value="ECF_CbiQ"/>
</dbReference>
<dbReference type="AlphaFoldDB" id="A0A0E3STD1"/>
<dbReference type="InterPro" id="IPR003339">
    <property type="entry name" value="ABC/ECF_trnsptr_transmembrane"/>
</dbReference>
<dbReference type="STRING" id="1434104.MCMEM_1794"/>
<feature type="transmembrane region" description="Helical" evidence="6">
    <location>
        <begin position="25"/>
        <end position="57"/>
    </location>
</feature>
<gene>
    <name evidence="7" type="ORF">MCMEM_1794</name>
</gene>
<comment type="subcellular location">
    <subcellularLocation>
        <location evidence="1">Cell membrane</location>
        <topology evidence="1">Multi-pass membrane protein</topology>
    </subcellularLocation>
</comment>
<evidence type="ECO:0000256" key="1">
    <source>
        <dbReference type="ARBA" id="ARBA00004651"/>
    </source>
</evidence>
<feature type="transmembrane region" description="Helical" evidence="6">
    <location>
        <begin position="69"/>
        <end position="87"/>
    </location>
</feature>
<keyword evidence="5 6" id="KW-0472">Membrane</keyword>
<feature type="transmembrane region" description="Helical" evidence="6">
    <location>
        <begin position="233"/>
        <end position="252"/>
    </location>
</feature>
<dbReference type="PANTHER" id="PTHR34857:SF2">
    <property type="entry name" value="SLL0384 PROTEIN"/>
    <property type="match status" value="1"/>
</dbReference>
<organism evidence="7 8">
    <name type="scientific">Methanococcoides methylutens MM1</name>
    <dbReference type="NCBI Taxonomy" id="1434104"/>
    <lineage>
        <taxon>Archaea</taxon>
        <taxon>Methanobacteriati</taxon>
        <taxon>Methanobacteriota</taxon>
        <taxon>Stenosarchaea group</taxon>
        <taxon>Methanomicrobia</taxon>
        <taxon>Methanosarcinales</taxon>
        <taxon>Methanosarcinaceae</taxon>
        <taxon>Methanococcoides</taxon>
    </lineage>
</organism>
<name>A0A0E3STD1_METMT</name>
<evidence type="ECO:0000313" key="8">
    <source>
        <dbReference type="Proteomes" id="UP000033048"/>
    </source>
</evidence>
<dbReference type="KEGG" id="mmet:MCMEM_1794"/>
<keyword evidence="8" id="KW-1185">Reference proteome</keyword>
<dbReference type="GO" id="GO:0006824">
    <property type="term" value="P:cobalt ion transport"/>
    <property type="evidence" value="ECO:0007669"/>
    <property type="project" value="InterPro"/>
</dbReference>
<sequence>MRYPEIDRYASIRSPIHDLDPRAKIVTFIVMIFSFVFLDSITKALAGMGIAILIYLIARLPKEFVMHRLKVVFLFLAPLLIIMPLTVEGEAIAQYHSIAITMEGVEYSTLVIIRALSAVTLVLIMLGTTRFDITIKALYMLRMPGSLVQMLMFTYRYIFVIMDEFQRMWKAMESKGFKLKANRYGLSVLGNIIGMLIIKSYDRAHRVYQSMIAKGYTGNSGTIVNFKMQAKDYAIALPMILIALFMHTYHLVL</sequence>
<dbReference type="HOGENOM" id="CLU_056469_1_1_2"/>
<keyword evidence="3 6" id="KW-0812">Transmembrane</keyword>
<evidence type="ECO:0000256" key="3">
    <source>
        <dbReference type="ARBA" id="ARBA00022692"/>
    </source>
</evidence>
<feature type="transmembrane region" description="Helical" evidence="6">
    <location>
        <begin position="107"/>
        <end position="127"/>
    </location>
</feature>
<dbReference type="PANTHER" id="PTHR34857">
    <property type="entry name" value="SLL0384 PROTEIN"/>
    <property type="match status" value="1"/>
</dbReference>
<dbReference type="GeneID" id="24894364"/>
<dbReference type="NCBIfam" id="TIGR02454">
    <property type="entry name" value="ECF_T_CbiQ"/>
    <property type="match status" value="1"/>
</dbReference>
<evidence type="ECO:0000256" key="4">
    <source>
        <dbReference type="ARBA" id="ARBA00022989"/>
    </source>
</evidence>
<feature type="transmembrane region" description="Helical" evidence="6">
    <location>
        <begin position="181"/>
        <end position="201"/>
    </location>
</feature>
<feature type="transmembrane region" description="Helical" evidence="6">
    <location>
        <begin position="139"/>
        <end position="161"/>
    </location>
</feature>
<evidence type="ECO:0000256" key="2">
    <source>
        <dbReference type="ARBA" id="ARBA00022475"/>
    </source>
</evidence>
<dbReference type="InterPro" id="IPR051611">
    <property type="entry name" value="ECF_transporter_component"/>
</dbReference>
<protein>
    <submittedName>
        <fullName evidence="7">Transmembrane component NikQ of energizing module of nickel ECF transporter</fullName>
    </submittedName>
</protein>
<dbReference type="EMBL" id="CP009518">
    <property type="protein sequence ID" value="AKB85847.1"/>
    <property type="molecule type" value="Genomic_DNA"/>
</dbReference>
<evidence type="ECO:0000256" key="6">
    <source>
        <dbReference type="SAM" id="Phobius"/>
    </source>
</evidence>
<keyword evidence="2" id="KW-1003">Cell membrane</keyword>
<dbReference type="Pfam" id="PF02361">
    <property type="entry name" value="CbiQ"/>
    <property type="match status" value="1"/>
</dbReference>
<accession>A0A0E3STD1</accession>
<dbReference type="Proteomes" id="UP000033048">
    <property type="component" value="Chromosome"/>
</dbReference>
<evidence type="ECO:0000313" key="7">
    <source>
        <dbReference type="EMBL" id="AKB85847.1"/>
    </source>
</evidence>
<evidence type="ECO:0000256" key="5">
    <source>
        <dbReference type="ARBA" id="ARBA00023136"/>
    </source>
</evidence>